<protein>
    <submittedName>
        <fullName evidence="1">Uncharacterized protein</fullName>
    </submittedName>
</protein>
<comment type="caution">
    <text evidence="1">The sequence shown here is derived from an EMBL/GenBank/DDBJ whole genome shotgun (WGS) entry which is preliminary data.</text>
</comment>
<dbReference type="GeneID" id="59257996"/>
<evidence type="ECO:0000313" key="2">
    <source>
        <dbReference type="Proteomes" id="UP000531561"/>
    </source>
</evidence>
<gene>
    <name evidence="1" type="ORF">Bfra_003899</name>
</gene>
<accession>A0A8H6EKP8</accession>
<name>A0A8H6EKP8_9HELO</name>
<dbReference type="RefSeq" id="XP_037194391.1">
    <property type="nucleotide sequence ID" value="XM_037334304.1"/>
</dbReference>
<dbReference type="Proteomes" id="UP000531561">
    <property type="component" value="Unassembled WGS sequence"/>
</dbReference>
<dbReference type="EMBL" id="JABFCT010000006">
    <property type="protein sequence ID" value="KAF5875445.1"/>
    <property type="molecule type" value="Genomic_DNA"/>
</dbReference>
<keyword evidence="2" id="KW-1185">Reference proteome</keyword>
<sequence>MYSSLFLIETSLTVEIFDLHPLANNSKARSFGPTCYSMDKAEILQMVVVISMTFQEGKNKCRRLHIHYIVSTSPTPACQQYSPSYALASCDAISPQSRTTVSEYLFKRSAVPWA</sequence>
<evidence type="ECO:0000313" key="1">
    <source>
        <dbReference type="EMBL" id="KAF5875445.1"/>
    </source>
</evidence>
<organism evidence="1 2">
    <name type="scientific">Botrytis fragariae</name>
    <dbReference type="NCBI Taxonomy" id="1964551"/>
    <lineage>
        <taxon>Eukaryota</taxon>
        <taxon>Fungi</taxon>
        <taxon>Dikarya</taxon>
        <taxon>Ascomycota</taxon>
        <taxon>Pezizomycotina</taxon>
        <taxon>Leotiomycetes</taxon>
        <taxon>Helotiales</taxon>
        <taxon>Sclerotiniaceae</taxon>
        <taxon>Botrytis</taxon>
    </lineage>
</organism>
<reference evidence="1 2" key="1">
    <citation type="journal article" date="2020" name="Phytopathology">
        <title>A high-quality genome resource of Botrytis fragariae, a new and rapidly spreading fungal pathogen causing strawberry gray mold in the U.S.A.</title>
        <authorList>
            <person name="Wu Y."/>
            <person name="Saski C.A."/>
            <person name="Schnabel G."/>
            <person name="Xiao S."/>
            <person name="Hu M."/>
        </authorList>
    </citation>
    <scope>NUCLEOTIDE SEQUENCE [LARGE SCALE GENOMIC DNA]</scope>
    <source>
        <strain evidence="1 2">BVB16</strain>
    </source>
</reference>
<dbReference type="AlphaFoldDB" id="A0A8H6EKP8"/>
<proteinExistence type="predicted"/>